<evidence type="ECO:0000256" key="1">
    <source>
        <dbReference type="ARBA" id="ARBA00004613"/>
    </source>
</evidence>
<dbReference type="InterPro" id="IPR039809">
    <property type="entry name" value="Chemokine_b/g/d"/>
</dbReference>
<dbReference type="GO" id="GO:0008009">
    <property type="term" value="F:chemokine activity"/>
    <property type="evidence" value="ECO:0007669"/>
    <property type="project" value="InterPro"/>
</dbReference>
<dbReference type="GO" id="GO:0005615">
    <property type="term" value="C:extracellular space"/>
    <property type="evidence" value="ECO:0007669"/>
    <property type="project" value="UniProtKB-UniRule"/>
</dbReference>
<dbReference type="InterPro" id="IPR001811">
    <property type="entry name" value="Chemokine_IL8-like_dom"/>
</dbReference>
<comment type="subcellular location">
    <subcellularLocation>
        <location evidence="1 6">Secreted</location>
    </subcellularLocation>
</comment>
<dbReference type="OMA" id="FVELYCM"/>
<name>A0A8C4MKC7_EQUAS</name>
<evidence type="ECO:0000256" key="6">
    <source>
        <dbReference type="RuleBase" id="RU361149"/>
    </source>
</evidence>
<organism evidence="8">
    <name type="scientific">Equus asinus asinus</name>
    <dbReference type="NCBI Taxonomy" id="83772"/>
    <lineage>
        <taxon>Eukaryota</taxon>
        <taxon>Metazoa</taxon>
        <taxon>Chordata</taxon>
        <taxon>Craniata</taxon>
        <taxon>Vertebrata</taxon>
        <taxon>Euteleostomi</taxon>
        <taxon>Mammalia</taxon>
        <taxon>Eutheria</taxon>
        <taxon>Laurasiatheria</taxon>
        <taxon>Perissodactyla</taxon>
        <taxon>Equidae</taxon>
        <taxon>Equus</taxon>
    </lineage>
</organism>
<keyword evidence="3 6" id="KW-0202">Cytokine</keyword>
<dbReference type="PRINTS" id="PR00437">
    <property type="entry name" value="SMALLCYTKCXC"/>
</dbReference>
<reference evidence="8" key="1">
    <citation type="submission" date="2023-03" db="UniProtKB">
        <authorList>
            <consortium name="Ensembl"/>
        </authorList>
    </citation>
    <scope>IDENTIFICATION</scope>
</reference>
<sequence>MRLRPKATSSCTSASPLQVLPVLLLLSLLPTTLVSSTITIGESKRNLIPLPESGLYAELRCLCVKTTSGIHPRIIQTLQVLRAGPHCSKVEVIATLKNGKEICLDPEAVRINNIVQKILESDGSAASSVHFLSNLSDSQEE</sequence>
<dbReference type="GO" id="GO:0042119">
    <property type="term" value="P:neutrophil activation"/>
    <property type="evidence" value="ECO:0007669"/>
    <property type="project" value="UniProtKB-ARBA"/>
</dbReference>
<protein>
    <recommendedName>
        <fullName evidence="6">C-X-C motif chemokine</fullName>
    </recommendedName>
</protein>
<dbReference type="CDD" id="cd00273">
    <property type="entry name" value="Chemokine_CXC"/>
    <property type="match status" value="1"/>
</dbReference>
<dbReference type="AlphaFoldDB" id="A0A8C4MKC7"/>
<dbReference type="SUPFAM" id="SSF54117">
    <property type="entry name" value="Interleukin 8-like chemokines"/>
    <property type="match status" value="1"/>
</dbReference>
<keyword evidence="4 6" id="KW-0964">Secreted</keyword>
<dbReference type="PROSITE" id="PS00471">
    <property type="entry name" value="SMALL_CYTOKINES_CXC"/>
    <property type="match status" value="1"/>
</dbReference>
<feature type="chain" id="PRO_5034543075" description="C-X-C motif chemokine" evidence="6">
    <location>
        <begin position="37"/>
        <end position="141"/>
    </location>
</feature>
<dbReference type="PANTHER" id="PTHR12015:SF198">
    <property type="entry name" value="PLATELET BASIC PROTEIN"/>
    <property type="match status" value="1"/>
</dbReference>
<evidence type="ECO:0000256" key="3">
    <source>
        <dbReference type="ARBA" id="ARBA00022514"/>
    </source>
</evidence>
<feature type="domain" description="Chemokine interleukin-8-like" evidence="7">
    <location>
        <begin position="58"/>
        <end position="118"/>
    </location>
</feature>
<keyword evidence="5" id="KW-1015">Disulfide bond</keyword>
<dbReference type="GO" id="GO:0006955">
    <property type="term" value="P:immune response"/>
    <property type="evidence" value="ECO:0007669"/>
    <property type="project" value="InterPro"/>
</dbReference>
<keyword evidence="6" id="KW-0145">Chemotaxis</keyword>
<feature type="signal peptide" evidence="6">
    <location>
        <begin position="1"/>
        <end position="36"/>
    </location>
</feature>
<dbReference type="InterPro" id="IPR033899">
    <property type="entry name" value="CXC_Chemokine_domain"/>
</dbReference>
<dbReference type="InterPro" id="IPR001089">
    <property type="entry name" value="Chemokine_CXC"/>
</dbReference>
<evidence type="ECO:0000313" key="8">
    <source>
        <dbReference type="Ensembl" id="ENSEASP00005024387.1"/>
    </source>
</evidence>
<dbReference type="GO" id="GO:0006952">
    <property type="term" value="P:defense response"/>
    <property type="evidence" value="ECO:0007669"/>
    <property type="project" value="InterPro"/>
</dbReference>
<dbReference type="FunFam" id="2.40.50.40:FF:000004">
    <property type="entry name" value="C-X-C motif chemokine"/>
    <property type="match status" value="1"/>
</dbReference>
<dbReference type="PRINTS" id="PR00436">
    <property type="entry name" value="INTERLEUKIN8"/>
</dbReference>
<dbReference type="PANTHER" id="PTHR12015">
    <property type="entry name" value="SMALL INDUCIBLE CYTOKINE A"/>
    <property type="match status" value="1"/>
</dbReference>
<evidence type="ECO:0000256" key="2">
    <source>
        <dbReference type="ARBA" id="ARBA00010665"/>
    </source>
</evidence>
<dbReference type="GO" id="GO:0030593">
    <property type="term" value="P:neutrophil chemotaxis"/>
    <property type="evidence" value="ECO:0007669"/>
    <property type="project" value="UniProtKB-ARBA"/>
</dbReference>
<dbReference type="Pfam" id="PF00048">
    <property type="entry name" value="IL8"/>
    <property type="match status" value="1"/>
</dbReference>
<dbReference type="InterPro" id="IPR018048">
    <property type="entry name" value="Chemokine_CXC_CS"/>
</dbReference>
<gene>
    <name evidence="8" type="primary">PPBP</name>
</gene>
<accession>A0A8C4MKC7</accession>
<evidence type="ECO:0000256" key="5">
    <source>
        <dbReference type="ARBA" id="ARBA00023157"/>
    </source>
</evidence>
<comment type="similarity">
    <text evidence="2 6">Belongs to the intercrine alpha (chemokine CxC) family.</text>
</comment>
<dbReference type="Gene3D" id="2.40.50.40">
    <property type="match status" value="1"/>
</dbReference>
<keyword evidence="6" id="KW-0732">Signal</keyword>
<proteinExistence type="inferred from homology"/>
<evidence type="ECO:0000256" key="4">
    <source>
        <dbReference type="ARBA" id="ARBA00022525"/>
    </source>
</evidence>
<dbReference type="InterPro" id="IPR036048">
    <property type="entry name" value="Interleukin_8-like_sf"/>
</dbReference>
<dbReference type="SMART" id="SM00199">
    <property type="entry name" value="SCY"/>
    <property type="match status" value="1"/>
</dbReference>
<dbReference type="Ensembl" id="ENSEAST00005026457.1">
    <property type="protein sequence ID" value="ENSEASP00005024387.1"/>
    <property type="gene ID" value="ENSEASG00005016563.1"/>
</dbReference>
<evidence type="ECO:0000259" key="7">
    <source>
        <dbReference type="SMART" id="SM00199"/>
    </source>
</evidence>